<dbReference type="PANTHER" id="PTHR32448">
    <property type="entry name" value="OS08G0158400 PROTEIN"/>
    <property type="match status" value="1"/>
</dbReference>
<sequence>MLRKYGLSIDNVVDAKIVDAKGRILDRKGMGEDVFWAIRGGGGASFGVILAYKINLVHLPPLVTVFNVPKTLEENATDLVYRWQHIADKLDNNLFTRAVLQPIPGKKKGEFTARASFIALFLGDSNNLEITWIKSVLFLAYFPDGTPETALLARNLASPTAFKMKSDYVKTPIPKDALQGLMDTVAKSGTIQVMFNAYG</sequence>
<name>A0ABD3T9X5_9LAMI</name>
<evidence type="ECO:0000313" key="1">
    <source>
        <dbReference type="EMBL" id="KAL3833734.1"/>
    </source>
</evidence>
<accession>A0ABD3T9X5</accession>
<reference evidence="1 2" key="1">
    <citation type="submission" date="2024-12" db="EMBL/GenBank/DDBJ databases">
        <title>The unique morphological basis and parallel evolutionary history of personate flowers in Penstemon.</title>
        <authorList>
            <person name="Depatie T.H."/>
            <person name="Wessinger C.A."/>
        </authorList>
    </citation>
    <scope>NUCLEOTIDE SEQUENCE [LARGE SCALE GENOMIC DNA]</scope>
    <source>
        <strain evidence="1">WTNN_2</strain>
        <tissue evidence="1">Leaf</tissue>
    </source>
</reference>
<proteinExistence type="predicted"/>
<dbReference type="SUPFAM" id="SSF56176">
    <property type="entry name" value="FAD-binding/transporter-associated domain-like"/>
    <property type="match status" value="1"/>
</dbReference>
<gene>
    <name evidence="1" type="ORF">ACJIZ3_008470</name>
</gene>
<evidence type="ECO:0000313" key="2">
    <source>
        <dbReference type="Proteomes" id="UP001634393"/>
    </source>
</evidence>
<organism evidence="1 2">
    <name type="scientific">Penstemon smallii</name>
    <dbReference type="NCBI Taxonomy" id="265156"/>
    <lineage>
        <taxon>Eukaryota</taxon>
        <taxon>Viridiplantae</taxon>
        <taxon>Streptophyta</taxon>
        <taxon>Embryophyta</taxon>
        <taxon>Tracheophyta</taxon>
        <taxon>Spermatophyta</taxon>
        <taxon>Magnoliopsida</taxon>
        <taxon>eudicotyledons</taxon>
        <taxon>Gunneridae</taxon>
        <taxon>Pentapetalae</taxon>
        <taxon>asterids</taxon>
        <taxon>lamiids</taxon>
        <taxon>Lamiales</taxon>
        <taxon>Plantaginaceae</taxon>
        <taxon>Cheloneae</taxon>
        <taxon>Penstemon</taxon>
    </lineage>
</organism>
<comment type="caution">
    <text evidence="1">The sequence shown here is derived from an EMBL/GenBank/DDBJ whole genome shotgun (WGS) entry which is preliminary data.</text>
</comment>
<dbReference type="InterPro" id="IPR036318">
    <property type="entry name" value="FAD-bd_PCMH-like_sf"/>
</dbReference>
<keyword evidence="2" id="KW-1185">Reference proteome</keyword>
<dbReference type="Gene3D" id="3.30.465.10">
    <property type="match status" value="1"/>
</dbReference>
<dbReference type="Gene3D" id="3.40.462.20">
    <property type="match status" value="1"/>
</dbReference>
<protein>
    <recommendedName>
        <fullName evidence="3">FAD-binding PCMH-type domain-containing protein</fullName>
    </recommendedName>
</protein>
<dbReference type="InterPro" id="IPR016169">
    <property type="entry name" value="FAD-bd_PCMH_sub2"/>
</dbReference>
<dbReference type="Proteomes" id="UP001634393">
    <property type="component" value="Unassembled WGS sequence"/>
</dbReference>
<evidence type="ECO:0008006" key="3">
    <source>
        <dbReference type="Google" id="ProtNLM"/>
    </source>
</evidence>
<dbReference type="AlphaFoldDB" id="A0ABD3T9X5"/>
<dbReference type="EMBL" id="JBJXBP010000004">
    <property type="protein sequence ID" value="KAL3833734.1"/>
    <property type="molecule type" value="Genomic_DNA"/>
</dbReference>